<protein>
    <submittedName>
        <fullName evidence="1">Uncharacterized protein</fullName>
    </submittedName>
</protein>
<dbReference type="Proteomes" id="UP000030635">
    <property type="component" value="Chromosome"/>
</dbReference>
<organism evidence="1 2">
    <name type="scientific">Clostridium baratii str. Sullivan</name>
    <dbReference type="NCBI Taxonomy" id="1415775"/>
    <lineage>
        <taxon>Bacteria</taxon>
        <taxon>Bacillati</taxon>
        <taxon>Bacillota</taxon>
        <taxon>Clostridia</taxon>
        <taxon>Eubacteriales</taxon>
        <taxon>Clostridiaceae</taxon>
        <taxon>Clostridium</taxon>
    </lineage>
</organism>
<dbReference type="GeneID" id="62698003"/>
<dbReference type="EMBL" id="CP006905">
    <property type="protein sequence ID" value="AIY82676.1"/>
    <property type="molecule type" value="Genomic_DNA"/>
</dbReference>
<proteinExistence type="predicted"/>
<gene>
    <name evidence="1" type="ORF">U729_930</name>
</gene>
<dbReference type="AlphaFoldDB" id="A0A0A7FV23"/>
<reference evidence="1 2" key="1">
    <citation type="journal article" date="2015" name="Infect. Genet. Evol.">
        <title>Genomic sequences of six botulinum neurotoxin-producing strains representing three clostridial species illustrate the mobility and diversity of botulinum neurotoxin genes.</title>
        <authorList>
            <person name="Smith T.J."/>
            <person name="Hill K.K."/>
            <person name="Xie G."/>
            <person name="Foley B.T."/>
            <person name="Williamson C.H."/>
            <person name="Foster J.T."/>
            <person name="Johnson S.L."/>
            <person name="Chertkov O."/>
            <person name="Teshima H."/>
            <person name="Gibbons H.S."/>
            <person name="Johnsky L.A."/>
            <person name="Karavis M.A."/>
            <person name="Smith L.A."/>
        </authorList>
    </citation>
    <scope>NUCLEOTIDE SEQUENCE [LARGE SCALE GENOMIC DNA]</scope>
    <source>
        <strain evidence="1">Sullivan</strain>
    </source>
</reference>
<name>A0A0A7FV23_9CLOT</name>
<dbReference type="KEGG" id="cbv:U729_930"/>
<dbReference type="HOGENOM" id="CLU_195858_0_0_9"/>
<sequence length="58" mass="6506">MSAGIAVNCAECPEKKNGNCDGKDLQCVCFKCPRKLSECMITKYCRETESVLYFGPEY</sequence>
<accession>A0A0A7FV23</accession>
<dbReference type="eggNOG" id="ENOG502ZH9D">
    <property type="taxonomic scope" value="Bacteria"/>
</dbReference>
<evidence type="ECO:0000313" key="1">
    <source>
        <dbReference type="EMBL" id="AIY82676.1"/>
    </source>
</evidence>
<keyword evidence="2" id="KW-1185">Reference proteome</keyword>
<evidence type="ECO:0000313" key="2">
    <source>
        <dbReference type="Proteomes" id="UP000030635"/>
    </source>
</evidence>
<dbReference type="RefSeq" id="WP_039312067.1">
    <property type="nucleotide sequence ID" value="NZ_CP006905.1"/>
</dbReference>